<dbReference type="GeneID" id="9743834"/>
<accession>E1REV4</accession>
<dbReference type="HOGENOM" id="CLU_1623481_0_0_2"/>
<dbReference type="RefSeq" id="WP_013329302.1">
    <property type="nucleotide sequence ID" value="NC_014507.1"/>
</dbReference>
<gene>
    <name evidence="1" type="ordered locus">Mpet_1365</name>
</gene>
<keyword evidence="2" id="KW-1185">Reference proteome</keyword>
<reference evidence="1 2" key="1">
    <citation type="journal article" date="2010" name="Stand. Genomic Sci.">
        <title>Complete genome sequence of Methanoplanus petrolearius type strain (SEBR 4847).</title>
        <authorList>
            <person name="Brambilla E."/>
            <person name="Djao O.D."/>
            <person name="Daligault H."/>
            <person name="Lapidus A."/>
            <person name="Lucas S."/>
            <person name="Hammon N."/>
            <person name="Nolan M."/>
            <person name="Tice H."/>
            <person name="Cheng J.F."/>
            <person name="Han C."/>
            <person name="Tapia R."/>
            <person name="Goodwin L."/>
            <person name="Pitluck S."/>
            <person name="Liolios K."/>
            <person name="Ivanova N."/>
            <person name="Mavromatis K."/>
            <person name="Mikhailova N."/>
            <person name="Pati A."/>
            <person name="Chen A."/>
            <person name="Palaniappan K."/>
            <person name="Land M."/>
            <person name="Hauser L."/>
            <person name="Chang Y.J."/>
            <person name="Jeffries C.D."/>
            <person name="Rohde M."/>
            <person name="Spring S."/>
            <person name="Sikorski J."/>
            <person name="Goker M."/>
            <person name="Woyke T."/>
            <person name="Bristow J."/>
            <person name="Eisen J.A."/>
            <person name="Markowitz V."/>
            <person name="Hugenholtz P."/>
            <person name="Kyrpides N.C."/>
            <person name="Klenk H.P."/>
        </authorList>
    </citation>
    <scope>NUCLEOTIDE SEQUENCE [LARGE SCALE GENOMIC DNA]</scope>
    <source>
        <strain evidence="2">DSM 11571 / OCM 486 / SEBR 4847</strain>
    </source>
</reference>
<dbReference type="EMBL" id="CP002117">
    <property type="protein sequence ID" value="ADN36125.1"/>
    <property type="molecule type" value="Genomic_DNA"/>
</dbReference>
<evidence type="ECO:0000313" key="2">
    <source>
        <dbReference type="Proteomes" id="UP000006565"/>
    </source>
</evidence>
<dbReference type="KEGG" id="mpi:Mpet_1365"/>
<dbReference type="Proteomes" id="UP000006565">
    <property type="component" value="Chromosome"/>
</dbReference>
<protein>
    <submittedName>
        <fullName evidence="1">Uncharacterized protein</fullName>
    </submittedName>
</protein>
<evidence type="ECO:0000313" key="1">
    <source>
        <dbReference type="EMBL" id="ADN36125.1"/>
    </source>
</evidence>
<proteinExistence type="predicted"/>
<dbReference type="AlphaFoldDB" id="E1REV4"/>
<dbReference type="STRING" id="679926.Mpet_1365"/>
<organism evidence="1 2">
    <name type="scientific">Methanolacinia petrolearia (strain DSM 11571 / OCM 486 / SEBR 4847)</name>
    <name type="common">Methanoplanus petrolearius</name>
    <dbReference type="NCBI Taxonomy" id="679926"/>
    <lineage>
        <taxon>Archaea</taxon>
        <taxon>Methanobacteriati</taxon>
        <taxon>Methanobacteriota</taxon>
        <taxon>Stenosarchaea group</taxon>
        <taxon>Methanomicrobia</taxon>
        <taxon>Methanomicrobiales</taxon>
        <taxon>Methanomicrobiaceae</taxon>
        <taxon>Methanolacinia</taxon>
    </lineage>
</organism>
<sequence>MKMQDWLNGARQRFDFRNWPRPSKKNAQIRVMKLSLDPRQMDENWRLEQRLPWGDSGYADYFQSTKNTRHRIMVRISEFRTHDEARLALLREISFSTAMTLPRLDKRGIRIGDVGFTGHGDVSTGILFVRYNILVDVRSVGEESLSVEEFARLIDNYIVGAGS</sequence>
<name>E1REV4_METP4</name>